<dbReference type="AlphaFoldDB" id="G1KEP7"/>
<dbReference type="Pfam" id="PF00147">
    <property type="entry name" value="Fibrinogen_C"/>
    <property type="match status" value="1"/>
</dbReference>
<evidence type="ECO:0000256" key="9">
    <source>
        <dbReference type="ARBA" id="ARBA00023278"/>
    </source>
</evidence>
<evidence type="ECO:0000256" key="10">
    <source>
        <dbReference type="SAM" id="Coils"/>
    </source>
</evidence>
<dbReference type="InParanoid" id="G1KEP7"/>
<organism evidence="13 14">
    <name type="scientific">Anolis carolinensis</name>
    <name type="common">Green anole</name>
    <name type="synonym">American chameleon</name>
    <dbReference type="NCBI Taxonomy" id="28377"/>
    <lineage>
        <taxon>Eukaryota</taxon>
        <taxon>Metazoa</taxon>
        <taxon>Chordata</taxon>
        <taxon>Craniata</taxon>
        <taxon>Vertebrata</taxon>
        <taxon>Euteleostomi</taxon>
        <taxon>Lepidosauria</taxon>
        <taxon>Squamata</taxon>
        <taxon>Bifurcata</taxon>
        <taxon>Unidentata</taxon>
        <taxon>Episquamata</taxon>
        <taxon>Toxicofera</taxon>
        <taxon>Iguania</taxon>
        <taxon>Dactyloidae</taxon>
        <taxon>Anolis</taxon>
    </lineage>
</organism>
<dbReference type="InterPro" id="IPR002181">
    <property type="entry name" value="Fibrinogen_a/b/g_C_dom"/>
</dbReference>
<feature type="chain" id="PRO_5032392291" description="Fibrinogen C-terminal domain-containing protein" evidence="11">
    <location>
        <begin position="27"/>
        <end position="431"/>
    </location>
</feature>
<keyword evidence="6" id="KW-0325">Glycoprotein</keyword>
<evidence type="ECO:0000256" key="6">
    <source>
        <dbReference type="ARBA" id="ARBA00023180"/>
    </source>
</evidence>
<evidence type="ECO:0000313" key="13">
    <source>
        <dbReference type="Ensembl" id="ENSACAP00000005694.4"/>
    </source>
</evidence>
<dbReference type="Ensembl" id="ENSACAT00000005819.4">
    <property type="protein sequence ID" value="ENSACAP00000005694.4"/>
    <property type="gene ID" value="ENSACAG00000005837.4"/>
</dbReference>
<feature type="signal peptide" evidence="11">
    <location>
        <begin position="1"/>
        <end position="26"/>
    </location>
</feature>
<dbReference type="GeneID" id="100558990"/>
<dbReference type="PANTHER" id="PTHR47221:SF5">
    <property type="entry name" value="FIBRINOGEN C-TERMINAL DOMAIN-CONTAINING PROTEIN"/>
    <property type="match status" value="1"/>
</dbReference>
<dbReference type="STRING" id="28377.ENSACAP00000005694"/>
<dbReference type="InterPro" id="IPR020837">
    <property type="entry name" value="Fibrinogen_CS"/>
</dbReference>
<dbReference type="OrthoDB" id="6514358at2759"/>
<dbReference type="eggNOG" id="KOG2579">
    <property type="taxonomic scope" value="Eukaryota"/>
</dbReference>
<evidence type="ECO:0000256" key="5">
    <source>
        <dbReference type="ARBA" id="ARBA00023157"/>
    </source>
</evidence>
<dbReference type="Proteomes" id="UP000001646">
    <property type="component" value="Chromosome 2"/>
</dbReference>
<dbReference type="PROSITE" id="PS51406">
    <property type="entry name" value="FIBRINOGEN_C_2"/>
    <property type="match status" value="1"/>
</dbReference>
<keyword evidence="8" id="KW-1199">Hemostasis impairing toxin</keyword>
<evidence type="ECO:0000256" key="8">
    <source>
        <dbReference type="ARBA" id="ARBA00023240"/>
    </source>
</evidence>
<dbReference type="FunFam" id="3.90.215.10:FF:000001">
    <property type="entry name" value="Tenascin isoform 1"/>
    <property type="match status" value="1"/>
</dbReference>
<dbReference type="SMART" id="SM00186">
    <property type="entry name" value="FBG"/>
    <property type="match status" value="1"/>
</dbReference>
<evidence type="ECO:0000256" key="3">
    <source>
        <dbReference type="ARBA" id="ARBA00006932"/>
    </source>
</evidence>
<comment type="subcellular location">
    <subcellularLocation>
        <location evidence="2">Secreted</location>
    </subcellularLocation>
</comment>
<dbReference type="Bgee" id="ENSACAG00000005837">
    <property type="expression patterns" value="Expressed in dewlap and 3 other cell types or tissues"/>
</dbReference>
<dbReference type="CDD" id="cd00087">
    <property type="entry name" value="FReD"/>
    <property type="match status" value="1"/>
</dbReference>
<reference evidence="13" key="2">
    <citation type="submission" date="2025-08" db="UniProtKB">
        <authorList>
            <consortium name="Ensembl"/>
        </authorList>
    </citation>
    <scope>IDENTIFICATION</scope>
</reference>
<evidence type="ECO:0000259" key="12">
    <source>
        <dbReference type="PROSITE" id="PS51406"/>
    </source>
</evidence>
<reference evidence="13" key="3">
    <citation type="submission" date="2025-09" db="UniProtKB">
        <authorList>
            <consortium name="Ensembl"/>
        </authorList>
    </citation>
    <scope>IDENTIFICATION</scope>
</reference>
<keyword evidence="5" id="KW-1015">Disulfide bond</keyword>
<protein>
    <recommendedName>
        <fullName evidence="12">Fibrinogen C-terminal domain-containing protein</fullName>
    </recommendedName>
</protein>
<comment type="similarity">
    <text evidence="3">Belongs to the ficolin lectin family. Veficolin subfamily.</text>
</comment>
<gene>
    <name evidence="13" type="primary">LOC100558990</name>
</gene>
<dbReference type="InterPro" id="IPR014716">
    <property type="entry name" value="Fibrinogen_a/b/g_C_1"/>
</dbReference>
<feature type="coiled-coil region" evidence="10">
    <location>
        <begin position="129"/>
        <end position="156"/>
    </location>
</feature>
<dbReference type="GeneTree" id="ENSGT00940000165491"/>
<keyword evidence="4" id="KW-0964">Secreted</keyword>
<evidence type="ECO:0000256" key="7">
    <source>
        <dbReference type="ARBA" id="ARBA00023220"/>
    </source>
</evidence>
<dbReference type="NCBIfam" id="NF040941">
    <property type="entry name" value="GGGWT_bact"/>
    <property type="match status" value="1"/>
</dbReference>
<dbReference type="Gene3D" id="3.90.215.10">
    <property type="entry name" value="Gamma Fibrinogen, chain A, domain 1"/>
    <property type="match status" value="1"/>
</dbReference>
<keyword evidence="7" id="KW-1216">Complement system impairing toxin</keyword>
<name>G1KEP7_ANOCA</name>
<evidence type="ECO:0000313" key="14">
    <source>
        <dbReference type="Proteomes" id="UP000001646"/>
    </source>
</evidence>
<keyword evidence="14" id="KW-1185">Reference proteome</keyword>
<evidence type="ECO:0000256" key="1">
    <source>
        <dbReference type="ARBA" id="ARBA00003654"/>
    </source>
</evidence>
<keyword evidence="9" id="KW-0379">Hydroxylation</keyword>
<comment type="function">
    <text evidence="1">Initiates complement activation and/or interferes in platelet aggregation and/or blood coagulation.</text>
</comment>
<feature type="domain" description="Fibrinogen C-terminal" evidence="12">
    <location>
        <begin position="199"/>
        <end position="430"/>
    </location>
</feature>
<proteinExistence type="inferred from homology"/>
<reference evidence="13 14" key="1">
    <citation type="submission" date="2009-12" db="EMBL/GenBank/DDBJ databases">
        <title>The Genome Sequence of Anolis carolinensis (Green Anole Lizard).</title>
        <authorList>
            <consortium name="The Genome Sequencing Platform"/>
            <person name="Di Palma F."/>
            <person name="Alfoldi J."/>
            <person name="Heiman D."/>
            <person name="Young S."/>
            <person name="Grabherr M."/>
            <person name="Johnson J."/>
            <person name="Lander E.S."/>
            <person name="Lindblad-Toh K."/>
        </authorList>
    </citation>
    <scope>NUCLEOTIDE SEQUENCE [LARGE SCALE GENOMIC DNA]</scope>
    <source>
        <strain evidence="13 14">JBL SC #1</strain>
    </source>
</reference>
<accession>G1KEP7</accession>
<sequence>MKLSSSLCKCFCLSFLLTALLQESETLNSDNPECSQGEGDPPCLSSLVAMPPPLLEKSCDGLGSCRLHVLMPEEPVIPEEIQDVPTGEQQMEFKQVMKHAGDPNKQGSSKARTLMDRLSLVETKVLSMASSLQKLQEESRLNLNRLEEKLNSLVALLLGILSGCKLPCSESVLKTSILDLGKEYKTEVTTALLVEPSAKSEHTYPRDCAEIHKQGIQDNGIYTIQPIPLRQPFEAYCDMVADGGGWTMIQRRQDGTVDFNRTWQEYKKGFGSLQGEHWLGNEHLHSLTRLGQHVLRIELEDWHGVKRHAIYRKFKVASEANKYRLTAREYQGNAGNALSYSRNYNHDHKCFTTWDTDNDNYSMGNCGTYYGAGWWFDSCLAANPNGKYYHGRYSGVTNGIYWGTWYILIDKRTNQKYSFKKVEMKTRPVNF</sequence>
<dbReference type="InterPro" id="IPR037579">
    <property type="entry name" value="FIB_ANG-like"/>
</dbReference>
<keyword evidence="10" id="KW-0175">Coiled coil</keyword>
<dbReference type="PANTHER" id="PTHR47221">
    <property type="entry name" value="FIBRINOGEN ALPHA CHAIN"/>
    <property type="match status" value="1"/>
</dbReference>
<dbReference type="HOGENOM" id="CLU_038628_6_0_1"/>
<keyword evidence="11" id="KW-0732">Signal</keyword>
<dbReference type="InterPro" id="IPR036056">
    <property type="entry name" value="Fibrinogen-like_C"/>
</dbReference>
<dbReference type="SUPFAM" id="SSF56496">
    <property type="entry name" value="Fibrinogen C-terminal domain-like"/>
    <property type="match status" value="1"/>
</dbReference>
<evidence type="ECO:0000256" key="2">
    <source>
        <dbReference type="ARBA" id="ARBA00004613"/>
    </source>
</evidence>
<keyword evidence="8" id="KW-0800">Toxin</keyword>
<evidence type="ECO:0000256" key="11">
    <source>
        <dbReference type="SAM" id="SignalP"/>
    </source>
</evidence>
<dbReference type="GO" id="GO:0005615">
    <property type="term" value="C:extracellular space"/>
    <property type="evidence" value="ECO:0000318"/>
    <property type="project" value="GO_Central"/>
</dbReference>
<dbReference type="PROSITE" id="PS00514">
    <property type="entry name" value="FIBRINOGEN_C_1"/>
    <property type="match status" value="1"/>
</dbReference>
<dbReference type="GO" id="GO:0007596">
    <property type="term" value="P:blood coagulation"/>
    <property type="evidence" value="ECO:0007669"/>
    <property type="project" value="InterPro"/>
</dbReference>
<evidence type="ECO:0000256" key="4">
    <source>
        <dbReference type="ARBA" id="ARBA00022525"/>
    </source>
</evidence>